<organism evidence="2 3">
    <name type="scientific">Candidatus Faecivivens stercoripullorum</name>
    <dbReference type="NCBI Taxonomy" id="2840805"/>
    <lineage>
        <taxon>Bacteria</taxon>
        <taxon>Bacillati</taxon>
        <taxon>Bacillota</taxon>
        <taxon>Clostridia</taxon>
        <taxon>Eubacteriales</taxon>
        <taxon>Oscillospiraceae</taxon>
        <taxon>Oscillospiraceae incertae sedis</taxon>
        <taxon>Candidatus Faecivivens</taxon>
    </lineage>
</organism>
<reference evidence="2" key="2">
    <citation type="journal article" date="2021" name="PeerJ">
        <title>Extensive microbial diversity within the chicken gut microbiome revealed by metagenomics and culture.</title>
        <authorList>
            <person name="Gilroy R."/>
            <person name="Ravi A."/>
            <person name="Getino M."/>
            <person name="Pursley I."/>
            <person name="Horton D.L."/>
            <person name="Alikhan N.F."/>
            <person name="Baker D."/>
            <person name="Gharbi K."/>
            <person name="Hall N."/>
            <person name="Watson M."/>
            <person name="Adriaenssens E.M."/>
            <person name="Foster-Nyarko E."/>
            <person name="Jarju S."/>
            <person name="Secka A."/>
            <person name="Antonio M."/>
            <person name="Oren A."/>
            <person name="Chaudhuri R.R."/>
            <person name="La Ragione R."/>
            <person name="Hildebrand F."/>
            <person name="Pallen M.J."/>
        </authorList>
    </citation>
    <scope>NUCLEOTIDE SEQUENCE</scope>
    <source>
        <strain evidence="2">ChiBcec7-5410</strain>
    </source>
</reference>
<name>A0A9D1KRS8_9FIRM</name>
<dbReference type="Proteomes" id="UP000824160">
    <property type="component" value="Unassembled WGS sequence"/>
</dbReference>
<evidence type="ECO:0000313" key="3">
    <source>
        <dbReference type="Proteomes" id="UP000824160"/>
    </source>
</evidence>
<dbReference type="InterPro" id="IPR054252">
    <property type="entry name" value="Pam3_gp18"/>
</dbReference>
<protein>
    <recommendedName>
        <fullName evidence="1">Cyanophage baseplate Pam3 plug gp18 domain-containing protein</fullName>
    </recommendedName>
</protein>
<evidence type="ECO:0000313" key="2">
    <source>
        <dbReference type="EMBL" id="HIT93761.1"/>
    </source>
</evidence>
<dbReference type="AlphaFoldDB" id="A0A9D1KRS8"/>
<sequence length="104" mass="11434">MDYIVIDLPQMNDSFSRVSLSGTAYYIRMTYNDTGGYWMFGLYDATRQPIIEGVRVVNDFPLNAFCSDQRMPSGVFGVIGSEPGHDSFITGASKLVFMPGGGTN</sequence>
<proteinExistence type="predicted"/>
<dbReference type="EMBL" id="DVLW01000030">
    <property type="protein sequence ID" value="HIT93761.1"/>
    <property type="molecule type" value="Genomic_DNA"/>
</dbReference>
<comment type="caution">
    <text evidence="2">The sequence shown here is derived from an EMBL/GenBank/DDBJ whole genome shotgun (WGS) entry which is preliminary data.</text>
</comment>
<dbReference type="Pfam" id="PF22479">
    <property type="entry name" value="Pam3_gp18"/>
    <property type="match status" value="1"/>
</dbReference>
<accession>A0A9D1KRS8</accession>
<reference evidence="2" key="1">
    <citation type="submission" date="2020-10" db="EMBL/GenBank/DDBJ databases">
        <authorList>
            <person name="Gilroy R."/>
        </authorList>
    </citation>
    <scope>NUCLEOTIDE SEQUENCE</scope>
    <source>
        <strain evidence="2">ChiBcec7-5410</strain>
    </source>
</reference>
<feature type="domain" description="Cyanophage baseplate Pam3 plug gp18" evidence="1">
    <location>
        <begin position="1"/>
        <end position="89"/>
    </location>
</feature>
<evidence type="ECO:0000259" key="1">
    <source>
        <dbReference type="Pfam" id="PF22479"/>
    </source>
</evidence>
<gene>
    <name evidence="2" type="ORF">IAC43_01095</name>
</gene>